<dbReference type="InterPro" id="IPR011009">
    <property type="entry name" value="Kinase-like_dom_sf"/>
</dbReference>
<evidence type="ECO:0000256" key="10">
    <source>
        <dbReference type="ARBA" id="ARBA00022729"/>
    </source>
</evidence>
<keyword evidence="13" id="KW-0418">Kinase</keyword>
<comment type="similarity">
    <text evidence="3">Belongs to the RLP family.</text>
</comment>
<protein>
    <recommendedName>
        <fullName evidence="4">non-specific serine/threonine protein kinase</fullName>
        <ecNumber evidence="4">2.7.11.1</ecNumber>
    </recommendedName>
</protein>
<evidence type="ECO:0000256" key="7">
    <source>
        <dbReference type="ARBA" id="ARBA00022614"/>
    </source>
</evidence>
<gene>
    <name evidence="21" type="ORF">F0562_012380</name>
</gene>
<dbReference type="InterPro" id="IPR032675">
    <property type="entry name" value="LRR_dom_sf"/>
</dbReference>
<dbReference type="InterPro" id="IPR000719">
    <property type="entry name" value="Prot_kinase_dom"/>
</dbReference>
<comment type="similarity">
    <text evidence="2">Belongs to the protein kinase superfamily. Ser/Thr protein kinase family.</text>
</comment>
<keyword evidence="22" id="KW-1185">Reference proteome</keyword>
<dbReference type="Proteomes" id="UP000325577">
    <property type="component" value="Linkage Group LG5"/>
</dbReference>
<keyword evidence="10" id="KW-0732">Signal</keyword>
<dbReference type="EC" id="2.7.11.1" evidence="4"/>
<dbReference type="Gene3D" id="3.30.200.20">
    <property type="entry name" value="Phosphorylase Kinase, domain 1"/>
    <property type="match status" value="1"/>
</dbReference>
<evidence type="ECO:0000259" key="20">
    <source>
        <dbReference type="PROSITE" id="PS50011"/>
    </source>
</evidence>
<accession>A0A5J4ZXD6</accession>
<dbReference type="InterPro" id="IPR001245">
    <property type="entry name" value="Ser-Thr/Tyr_kinase_cat_dom"/>
</dbReference>
<evidence type="ECO:0000256" key="8">
    <source>
        <dbReference type="ARBA" id="ARBA00022679"/>
    </source>
</evidence>
<dbReference type="InterPro" id="IPR013210">
    <property type="entry name" value="LRR_N_plant-typ"/>
</dbReference>
<dbReference type="InterPro" id="IPR008271">
    <property type="entry name" value="Ser/Thr_kinase_AS"/>
</dbReference>
<sequence length="1056" mass="116060">MEQHQGFISSNPFFSSILRVTSLFFINLLFSQHATIATNFGNLTDRLALLDFKHQIANDPYAILSSWNDSLPHCQWQGVTCGHRHQRVTALKLDGQSLFGTISPFIGNLSFLSHINLGNNRFYREVPQEVGRLFRLRHLNMTNNTLGGAIPANLSHCSELRIMDFELNHLIGRIPIELGSLRNLVTLILHYNNLTGEIPQSIGNLSSLAQISVAYNNLEGSIPNEMGQLSLTFFGVAANNLSGMMPSSLYNISSITVFSTGQNQLHGSLPANIGLTLPNLQKFGIGGNQFSGTIPHSFTNASHLEELDLSQNNFVGQVPTNLGDLQGLQWLNLELNLLGSNTTQDLNFITSLSNCSNLQVLSFDANHLGGELPDSIANLSNQMGALVLGRNQISGKIPAGLDNLVNLYMLSMEENFFSGAIPTYFGKFQMLQVLLLFENRLNGQIPSSLGNLTNLYKLQLSRNKLEGNIPSTIGNCQNLQNLEMSENNLIGFIPPQVISISSLSLILNLSQNSLAGSLPLEVGKLININALDLSENKLFGAIPGTIGECMSLEYLNMQGNFFQGTIPSSLASLKGIRHLDLSRNNLSGLIPKDLQNLSFLQYVNLSFNDLEGQVPTGGVFGNASAISLVGNSKLCGGIPELQLPKCVIKVKKQGKSHALIVVILTVSMVLLLVAITFLYACYWRRNSRKKSSSTTYEVEGILRISYHKLYQATGGFSSGNLIGSGSFGYVYKAALGKQEESLVAVKVLDLQKTGASKSFVAECKALRNIRHRNLVKVITYCSSIDFKGNEFKALVFEFMVNGNLDTWLHPEVVEANSLRTLTLLQRLNIALDVASALHYLHNQCEIPIIHCDLKPSNILLDNDMIAHVGDFGLARLLSNAINNFSQQQFSSIGIKGSVGYVAPEYGMGGEVATYGDVYSYGILLLEMLTGRRPTDEMFRDGLNLHNYVKMALPRPVVQIVDPILLPEGELENGAAAEEEEDDVDNEIMAEEDNRNIVSWGHGREKIQKCIVSILEIGLACSVESPRERMDMNDVTRELHHIRDAFLGSASTWTDHK</sequence>
<dbReference type="InterPro" id="IPR051809">
    <property type="entry name" value="Plant_receptor-like_S/T_kinase"/>
</dbReference>
<feature type="binding site" evidence="18">
    <location>
        <position position="746"/>
    </location>
    <ligand>
        <name>ATP</name>
        <dbReference type="ChEBI" id="CHEBI:30616"/>
    </ligand>
</feature>
<dbReference type="Gene3D" id="1.10.510.10">
    <property type="entry name" value="Transferase(Phosphotransferase) domain 1"/>
    <property type="match status" value="1"/>
</dbReference>
<dbReference type="GO" id="GO:0006952">
    <property type="term" value="P:defense response"/>
    <property type="evidence" value="ECO:0007669"/>
    <property type="project" value="UniProtKB-ARBA"/>
</dbReference>
<evidence type="ECO:0000256" key="12">
    <source>
        <dbReference type="ARBA" id="ARBA00022741"/>
    </source>
</evidence>
<dbReference type="InterPro" id="IPR003591">
    <property type="entry name" value="Leu-rich_rpt_typical-subtyp"/>
</dbReference>
<evidence type="ECO:0000313" key="22">
    <source>
        <dbReference type="Proteomes" id="UP000325577"/>
    </source>
</evidence>
<reference evidence="21 22" key="1">
    <citation type="submission" date="2019-09" db="EMBL/GenBank/DDBJ databases">
        <title>A chromosome-level genome assembly of the Chinese tupelo Nyssa sinensis.</title>
        <authorList>
            <person name="Yang X."/>
            <person name="Kang M."/>
            <person name="Yang Y."/>
            <person name="Xiong H."/>
            <person name="Wang M."/>
            <person name="Zhang Z."/>
            <person name="Wang Z."/>
            <person name="Wu H."/>
            <person name="Ma T."/>
            <person name="Liu J."/>
            <person name="Xi Z."/>
        </authorList>
    </citation>
    <scope>NUCLEOTIDE SEQUENCE [LARGE SCALE GENOMIC DNA]</scope>
    <source>
        <strain evidence="21">J267</strain>
        <tissue evidence="21">Leaf</tissue>
    </source>
</reference>
<dbReference type="GO" id="GO:0051707">
    <property type="term" value="P:response to other organism"/>
    <property type="evidence" value="ECO:0007669"/>
    <property type="project" value="UniProtKB-ARBA"/>
</dbReference>
<evidence type="ECO:0000256" key="3">
    <source>
        <dbReference type="ARBA" id="ARBA00009592"/>
    </source>
</evidence>
<keyword evidence="16 19" id="KW-0472">Membrane</keyword>
<dbReference type="SMART" id="SM00369">
    <property type="entry name" value="LRR_TYP"/>
    <property type="match status" value="6"/>
</dbReference>
<feature type="domain" description="Protein kinase" evidence="20">
    <location>
        <begin position="716"/>
        <end position="1046"/>
    </location>
</feature>
<dbReference type="InterPro" id="IPR001611">
    <property type="entry name" value="Leu-rich_rpt"/>
</dbReference>
<dbReference type="Pfam" id="PF07714">
    <property type="entry name" value="PK_Tyr_Ser-Thr"/>
    <property type="match status" value="1"/>
</dbReference>
<keyword evidence="14 18" id="KW-0067">ATP-binding</keyword>
<keyword evidence="15 19" id="KW-1133">Transmembrane helix</keyword>
<keyword evidence="6" id="KW-0723">Serine/threonine-protein kinase</keyword>
<organism evidence="21 22">
    <name type="scientific">Nyssa sinensis</name>
    <dbReference type="NCBI Taxonomy" id="561372"/>
    <lineage>
        <taxon>Eukaryota</taxon>
        <taxon>Viridiplantae</taxon>
        <taxon>Streptophyta</taxon>
        <taxon>Embryophyta</taxon>
        <taxon>Tracheophyta</taxon>
        <taxon>Spermatophyta</taxon>
        <taxon>Magnoliopsida</taxon>
        <taxon>eudicotyledons</taxon>
        <taxon>Gunneridae</taxon>
        <taxon>Pentapetalae</taxon>
        <taxon>asterids</taxon>
        <taxon>Cornales</taxon>
        <taxon>Nyssaceae</taxon>
        <taxon>Nyssa</taxon>
    </lineage>
</organism>
<evidence type="ECO:0000256" key="11">
    <source>
        <dbReference type="ARBA" id="ARBA00022737"/>
    </source>
</evidence>
<evidence type="ECO:0000256" key="15">
    <source>
        <dbReference type="ARBA" id="ARBA00022989"/>
    </source>
</evidence>
<dbReference type="PANTHER" id="PTHR27008">
    <property type="entry name" value="OS04G0122200 PROTEIN"/>
    <property type="match status" value="1"/>
</dbReference>
<evidence type="ECO:0000256" key="4">
    <source>
        <dbReference type="ARBA" id="ARBA00012513"/>
    </source>
</evidence>
<dbReference type="GO" id="GO:0005524">
    <property type="term" value="F:ATP binding"/>
    <property type="evidence" value="ECO:0007669"/>
    <property type="project" value="UniProtKB-UniRule"/>
</dbReference>
<dbReference type="SUPFAM" id="SSF56112">
    <property type="entry name" value="Protein kinase-like (PK-like)"/>
    <property type="match status" value="1"/>
</dbReference>
<evidence type="ECO:0000256" key="19">
    <source>
        <dbReference type="SAM" id="Phobius"/>
    </source>
</evidence>
<evidence type="ECO:0000256" key="1">
    <source>
        <dbReference type="ARBA" id="ARBA00004251"/>
    </source>
</evidence>
<evidence type="ECO:0000256" key="18">
    <source>
        <dbReference type="PROSITE-ProRule" id="PRU10141"/>
    </source>
</evidence>
<feature type="transmembrane region" description="Helical" evidence="19">
    <location>
        <begin position="658"/>
        <end position="682"/>
    </location>
</feature>
<dbReference type="FunFam" id="3.80.10.10:FF:000288">
    <property type="entry name" value="LRR receptor-like serine/threonine-protein kinase EFR"/>
    <property type="match status" value="1"/>
</dbReference>
<dbReference type="PROSITE" id="PS50011">
    <property type="entry name" value="PROTEIN_KINASE_DOM"/>
    <property type="match status" value="1"/>
</dbReference>
<dbReference type="AlphaFoldDB" id="A0A5J4ZXD6"/>
<dbReference type="Pfam" id="PF13855">
    <property type="entry name" value="LRR_8"/>
    <property type="match status" value="2"/>
</dbReference>
<keyword evidence="17" id="KW-0325">Glycoprotein</keyword>
<evidence type="ECO:0000313" key="21">
    <source>
        <dbReference type="EMBL" id="KAA8521707.1"/>
    </source>
</evidence>
<evidence type="ECO:0000256" key="9">
    <source>
        <dbReference type="ARBA" id="ARBA00022692"/>
    </source>
</evidence>
<evidence type="ECO:0000256" key="17">
    <source>
        <dbReference type="ARBA" id="ARBA00023180"/>
    </source>
</evidence>
<keyword evidence="11" id="KW-0677">Repeat</keyword>
<dbReference type="InterPro" id="IPR017441">
    <property type="entry name" value="Protein_kinase_ATP_BS"/>
</dbReference>
<dbReference type="FunFam" id="3.80.10.10:FF:000275">
    <property type="entry name" value="Leucine-rich repeat receptor-like protein kinase"/>
    <property type="match status" value="1"/>
</dbReference>
<dbReference type="PROSITE" id="PS00107">
    <property type="entry name" value="PROTEIN_KINASE_ATP"/>
    <property type="match status" value="1"/>
</dbReference>
<evidence type="ECO:0000256" key="16">
    <source>
        <dbReference type="ARBA" id="ARBA00023136"/>
    </source>
</evidence>
<proteinExistence type="inferred from homology"/>
<keyword evidence="7" id="KW-0433">Leucine-rich repeat</keyword>
<evidence type="ECO:0000256" key="13">
    <source>
        <dbReference type="ARBA" id="ARBA00022777"/>
    </source>
</evidence>
<dbReference type="FunFam" id="3.30.200.20:FF:000432">
    <property type="entry name" value="LRR receptor-like serine/threonine-protein kinase EFR"/>
    <property type="match status" value="1"/>
</dbReference>
<dbReference type="SUPFAM" id="SSF52058">
    <property type="entry name" value="L domain-like"/>
    <property type="match status" value="2"/>
</dbReference>
<dbReference type="GO" id="GO:0004674">
    <property type="term" value="F:protein serine/threonine kinase activity"/>
    <property type="evidence" value="ECO:0007669"/>
    <property type="project" value="UniProtKB-KW"/>
</dbReference>
<dbReference type="GO" id="GO:0005886">
    <property type="term" value="C:plasma membrane"/>
    <property type="evidence" value="ECO:0007669"/>
    <property type="project" value="UniProtKB-SubCell"/>
</dbReference>
<keyword evidence="12 18" id="KW-0547">Nucleotide-binding</keyword>
<keyword evidence="9 19" id="KW-0812">Transmembrane</keyword>
<dbReference type="Pfam" id="PF08263">
    <property type="entry name" value="LRRNT_2"/>
    <property type="match status" value="1"/>
</dbReference>
<evidence type="ECO:0000256" key="5">
    <source>
        <dbReference type="ARBA" id="ARBA00022475"/>
    </source>
</evidence>
<dbReference type="PROSITE" id="PS00108">
    <property type="entry name" value="PROTEIN_KINASE_ST"/>
    <property type="match status" value="1"/>
</dbReference>
<comment type="subcellular location">
    <subcellularLocation>
        <location evidence="1">Cell membrane</location>
        <topology evidence="1">Single-pass type I membrane protein</topology>
    </subcellularLocation>
</comment>
<dbReference type="EMBL" id="CM018048">
    <property type="protein sequence ID" value="KAA8521707.1"/>
    <property type="molecule type" value="Genomic_DNA"/>
</dbReference>
<evidence type="ECO:0000256" key="14">
    <source>
        <dbReference type="ARBA" id="ARBA00022840"/>
    </source>
</evidence>
<dbReference type="Gene3D" id="3.80.10.10">
    <property type="entry name" value="Ribonuclease Inhibitor"/>
    <property type="match status" value="3"/>
</dbReference>
<keyword evidence="8" id="KW-0808">Transferase</keyword>
<evidence type="ECO:0000256" key="6">
    <source>
        <dbReference type="ARBA" id="ARBA00022527"/>
    </source>
</evidence>
<dbReference type="FunFam" id="3.80.10.10:FF:001158">
    <property type="entry name" value="Leucine-rich repeat protein kinase family protein"/>
    <property type="match status" value="1"/>
</dbReference>
<dbReference type="Pfam" id="PF00560">
    <property type="entry name" value="LRR_1"/>
    <property type="match status" value="5"/>
</dbReference>
<keyword evidence="5" id="KW-1003">Cell membrane</keyword>
<name>A0A5J4ZXD6_9ASTE</name>
<dbReference type="OrthoDB" id="676979at2759"/>
<dbReference type="SMART" id="SM00220">
    <property type="entry name" value="S_TKc"/>
    <property type="match status" value="1"/>
</dbReference>
<dbReference type="PANTHER" id="PTHR27008:SF592">
    <property type="entry name" value="LEUCINE-RICH REPEAT RECEPTOR-LIKE PROTEIN KINASE FAMILY PROTEIN-RELATED"/>
    <property type="match status" value="1"/>
</dbReference>
<evidence type="ECO:0000256" key="2">
    <source>
        <dbReference type="ARBA" id="ARBA00008684"/>
    </source>
</evidence>